<dbReference type="EMBL" id="FNGV01000007">
    <property type="protein sequence ID" value="SDM27898.1"/>
    <property type="molecule type" value="Genomic_DNA"/>
</dbReference>
<reference evidence="1 2" key="1">
    <citation type="submission" date="2016-10" db="EMBL/GenBank/DDBJ databases">
        <authorList>
            <person name="de Groot N.N."/>
        </authorList>
    </citation>
    <scope>NUCLEOTIDE SEQUENCE [LARGE SCALE GENOMIC DNA]</scope>
    <source>
        <strain evidence="1 2">DSM 19886</strain>
    </source>
</reference>
<dbReference type="AlphaFoldDB" id="A0A1G9RX86"/>
<protein>
    <submittedName>
        <fullName evidence="1">Uncharacterized protein</fullName>
    </submittedName>
</protein>
<name>A0A1G9RX86_9FLAO</name>
<dbReference type="Proteomes" id="UP000199440">
    <property type="component" value="Unassembled WGS sequence"/>
</dbReference>
<proteinExistence type="predicted"/>
<organism evidence="1 2">
    <name type="scientific">Kriegella aquimaris</name>
    <dbReference type="NCBI Taxonomy" id="192904"/>
    <lineage>
        <taxon>Bacteria</taxon>
        <taxon>Pseudomonadati</taxon>
        <taxon>Bacteroidota</taxon>
        <taxon>Flavobacteriia</taxon>
        <taxon>Flavobacteriales</taxon>
        <taxon>Flavobacteriaceae</taxon>
        <taxon>Kriegella</taxon>
    </lineage>
</organism>
<accession>A0A1G9RX86</accession>
<evidence type="ECO:0000313" key="1">
    <source>
        <dbReference type="EMBL" id="SDM27898.1"/>
    </source>
</evidence>
<gene>
    <name evidence="1" type="ORF">SAMN04488514_10716</name>
</gene>
<evidence type="ECO:0000313" key="2">
    <source>
        <dbReference type="Proteomes" id="UP000199440"/>
    </source>
</evidence>
<keyword evidence="2" id="KW-1185">Reference proteome</keyword>
<sequence>MMMNGTVRYKMDFTKLSTYYSINAFWDKGARLLLQKRHVSFYRFLIVSLQDATSPTKYTASLLT</sequence>